<dbReference type="PRINTS" id="PR01438">
    <property type="entry name" value="UNVRSLSTRESS"/>
</dbReference>
<protein>
    <submittedName>
        <fullName evidence="3">Nucleotide-binding universal stress UspA family protein</fullName>
    </submittedName>
</protein>
<evidence type="ECO:0000256" key="1">
    <source>
        <dbReference type="ARBA" id="ARBA00008791"/>
    </source>
</evidence>
<proteinExistence type="inferred from homology"/>
<gene>
    <name evidence="3" type="ORF">HNR30_003211</name>
</gene>
<dbReference type="Proteomes" id="UP000530928">
    <property type="component" value="Unassembled WGS sequence"/>
</dbReference>
<dbReference type="InterPro" id="IPR006015">
    <property type="entry name" value="Universal_stress_UspA"/>
</dbReference>
<dbReference type="AlphaFoldDB" id="A0A7W0CIP2"/>
<dbReference type="InterPro" id="IPR006016">
    <property type="entry name" value="UspA"/>
</dbReference>
<dbReference type="EMBL" id="JACDUR010000003">
    <property type="protein sequence ID" value="MBA2891870.1"/>
    <property type="molecule type" value="Genomic_DNA"/>
</dbReference>
<dbReference type="PANTHER" id="PTHR31964">
    <property type="entry name" value="ADENINE NUCLEOTIDE ALPHA HYDROLASES-LIKE SUPERFAMILY PROTEIN"/>
    <property type="match status" value="1"/>
</dbReference>
<organism evidence="3 4">
    <name type="scientific">Nonomuraea soli</name>
    <dbReference type="NCBI Taxonomy" id="1032476"/>
    <lineage>
        <taxon>Bacteria</taxon>
        <taxon>Bacillati</taxon>
        <taxon>Actinomycetota</taxon>
        <taxon>Actinomycetes</taxon>
        <taxon>Streptosporangiales</taxon>
        <taxon>Streptosporangiaceae</taxon>
        <taxon>Nonomuraea</taxon>
    </lineage>
</organism>
<accession>A0A7W0CIP2</accession>
<comment type="similarity">
    <text evidence="1">Belongs to the universal stress protein A family.</text>
</comment>
<feature type="domain" description="UspA" evidence="2">
    <location>
        <begin position="1"/>
        <end position="142"/>
    </location>
</feature>
<dbReference type="CDD" id="cd23659">
    <property type="entry name" value="USP_At3g01520-like"/>
    <property type="match status" value="1"/>
</dbReference>
<comment type="caution">
    <text evidence="3">The sequence shown here is derived from an EMBL/GenBank/DDBJ whole genome shotgun (WGS) entry which is preliminary data.</text>
</comment>
<evidence type="ECO:0000259" key="2">
    <source>
        <dbReference type="Pfam" id="PF00582"/>
    </source>
</evidence>
<dbReference type="Pfam" id="PF00582">
    <property type="entry name" value="Usp"/>
    <property type="match status" value="1"/>
</dbReference>
<sequence>MIAYDGSSDAKAAVEFAAKHFKDAPTVVVSVWEPLLVQLRHYPAAAPALLADDPSPEAQALAEKYAQEGADLARAAGLSEVSHRAVADTESIWKTIVEVADELGSDVIVIGSRGLKGIPSLLLGSVSNHVLHHSKRPTLIVKGD</sequence>
<keyword evidence="4" id="KW-1185">Reference proteome</keyword>
<evidence type="ECO:0000313" key="4">
    <source>
        <dbReference type="Proteomes" id="UP000530928"/>
    </source>
</evidence>
<evidence type="ECO:0000313" key="3">
    <source>
        <dbReference type="EMBL" id="MBA2891870.1"/>
    </source>
</evidence>
<dbReference type="PANTHER" id="PTHR31964:SF113">
    <property type="entry name" value="USPA DOMAIN-CONTAINING PROTEIN"/>
    <property type="match status" value="1"/>
</dbReference>
<name>A0A7W0CIP2_9ACTN</name>
<dbReference type="Gene3D" id="3.40.50.620">
    <property type="entry name" value="HUPs"/>
    <property type="match status" value="1"/>
</dbReference>
<reference evidence="3 4" key="1">
    <citation type="submission" date="2020-07" db="EMBL/GenBank/DDBJ databases">
        <title>Genomic Encyclopedia of Type Strains, Phase IV (KMG-IV): sequencing the most valuable type-strain genomes for metagenomic binning, comparative biology and taxonomic classification.</title>
        <authorList>
            <person name="Goeker M."/>
        </authorList>
    </citation>
    <scope>NUCLEOTIDE SEQUENCE [LARGE SCALE GENOMIC DNA]</scope>
    <source>
        <strain evidence="3 4">DSM 45533</strain>
    </source>
</reference>
<dbReference type="SUPFAM" id="SSF52402">
    <property type="entry name" value="Adenine nucleotide alpha hydrolases-like"/>
    <property type="match status" value="1"/>
</dbReference>
<dbReference type="InterPro" id="IPR014729">
    <property type="entry name" value="Rossmann-like_a/b/a_fold"/>
</dbReference>